<dbReference type="RefSeq" id="WP_379965995.1">
    <property type="nucleotide sequence ID" value="NZ_JBHSGT010000054.1"/>
</dbReference>
<feature type="transmembrane region" description="Helical" evidence="1">
    <location>
        <begin position="289"/>
        <end position="312"/>
    </location>
</feature>
<evidence type="ECO:0000256" key="1">
    <source>
        <dbReference type="SAM" id="Phobius"/>
    </source>
</evidence>
<feature type="transmembrane region" description="Helical" evidence="1">
    <location>
        <begin position="23"/>
        <end position="42"/>
    </location>
</feature>
<keyword evidence="1" id="KW-1133">Transmembrane helix</keyword>
<feature type="transmembrane region" description="Helical" evidence="1">
    <location>
        <begin position="249"/>
        <end position="268"/>
    </location>
</feature>
<sequence>MIIGILIVLIFVVMAALMMMKKIPALLALPVMAVLISIAVGLPATGEEGIFTFVLDNGSTRLAGTYVAILFSCWLSQLLNRTGVTNTLIKKAAELGGDRPLIIALLLLIVTFIMFTTLYGTGAVAMVGAVVLPILLSIGIPAEIAANSFLMAMTGGYVLNPANISLITNITGVDAQVINPAAVILAVLSLLFMLVYLIYGFKKSGIRLAMSVDTKKASDQQLHGFRGFMACMTPIAVIFMTLVFKLPALPVFMVGLVWAVVFTYKGTWAQNVNLLVKSCYEGFRDGAPTATLMFGIGMIINAVTAPTTQAVINPFMKAITPTTPLGLIIFICALSPFALYRGPFNLQGLGAGLAASMLAINVVPVAALSAVFYAAFRWPTQACPTSTQVVWTANYVGMDPVSLTNKTQLANWIVTIISVVILTFIYFK</sequence>
<gene>
    <name evidence="2" type="ORF">ACFO3L_08540</name>
</gene>
<organism evidence="2 3">
    <name type="scientific">Enterococcus eurekensis</name>
    <dbReference type="NCBI Taxonomy" id="1159753"/>
    <lineage>
        <taxon>Bacteria</taxon>
        <taxon>Bacillati</taxon>
        <taxon>Bacillota</taxon>
        <taxon>Bacilli</taxon>
        <taxon>Lactobacillales</taxon>
        <taxon>Enterococcaceae</taxon>
        <taxon>Enterococcus</taxon>
    </lineage>
</organism>
<keyword evidence="1" id="KW-0472">Membrane</keyword>
<dbReference type="Proteomes" id="UP001596026">
    <property type="component" value="Unassembled WGS sequence"/>
</dbReference>
<comment type="caution">
    <text evidence="2">The sequence shown here is derived from an EMBL/GenBank/DDBJ whole genome shotgun (WGS) entry which is preliminary data.</text>
</comment>
<feature type="transmembrane region" description="Helical" evidence="1">
    <location>
        <begin position="352"/>
        <end position="376"/>
    </location>
</feature>
<protein>
    <recommendedName>
        <fullName evidence="4">Citrate transporter</fullName>
    </recommendedName>
</protein>
<feature type="transmembrane region" description="Helical" evidence="1">
    <location>
        <begin position="318"/>
        <end position="340"/>
    </location>
</feature>
<feature type="transmembrane region" description="Helical" evidence="1">
    <location>
        <begin position="177"/>
        <end position="201"/>
    </location>
</feature>
<evidence type="ECO:0000313" key="3">
    <source>
        <dbReference type="Proteomes" id="UP001596026"/>
    </source>
</evidence>
<accession>A0ABV9M6M3</accession>
<feature type="transmembrane region" description="Helical" evidence="1">
    <location>
        <begin position="62"/>
        <end position="80"/>
    </location>
</feature>
<feature type="transmembrane region" description="Helical" evidence="1">
    <location>
        <begin position="222"/>
        <end position="243"/>
    </location>
</feature>
<keyword evidence="3" id="KW-1185">Reference proteome</keyword>
<evidence type="ECO:0000313" key="2">
    <source>
        <dbReference type="EMBL" id="MFC4710649.1"/>
    </source>
</evidence>
<feature type="transmembrane region" description="Helical" evidence="1">
    <location>
        <begin position="101"/>
        <end position="119"/>
    </location>
</feature>
<keyword evidence="1" id="KW-0812">Transmembrane</keyword>
<dbReference type="EMBL" id="JBHSGT010000054">
    <property type="protein sequence ID" value="MFC4710649.1"/>
    <property type="molecule type" value="Genomic_DNA"/>
</dbReference>
<name>A0ABV9M6M3_9ENTE</name>
<evidence type="ECO:0008006" key="4">
    <source>
        <dbReference type="Google" id="ProtNLM"/>
    </source>
</evidence>
<feature type="transmembrane region" description="Helical" evidence="1">
    <location>
        <begin position="409"/>
        <end position="427"/>
    </location>
</feature>
<proteinExistence type="predicted"/>
<feature type="transmembrane region" description="Helical" evidence="1">
    <location>
        <begin position="125"/>
        <end position="142"/>
    </location>
</feature>
<reference evidence="3" key="1">
    <citation type="journal article" date="2019" name="Int. J. Syst. Evol. Microbiol.">
        <title>The Global Catalogue of Microorganisms (GCM) 10K type strain sequencing project: providing services to taxonomists for standard genome sequencing and annotation.</title>
        <authorList>
            <consortium name="The Broad Institute Genomics Platform"/>
            <consortium name="The Broad Institute Genome Sequencing Center for Infectious Disease"/>
            <person name="Wu L."/>
            <person name="Ma J."/>
        </authorList>
    </citation>
    <scope>NUCLEOTIDE SEQUENCE [LARGE SCALE GENOMIC DNA]</scope>
    <source>
        <strain evidence="3">CGMCC 1.19061</strain>
    </source>
</reference>